<keyword evidence="5" id="KW-1185">Reference proteome</keyword>
<keyword evidence="4" id="KW-0695">RNA-directed DNA polymerase</keyword>
<dbReference type="Pfam" id="PF08388">
    <property type="entry name" value="GIIM"/>
    <property type="match status" value="1"/>
</dbReference>
<dbReference type="PANTHER" id="PTHR34047">
    <property type="entry name" value="NUCLEAR INTRON MATURASE 1, MITOCHONDRIAL-RELATED"/>
    <property type="match status" value="1"/>
</dbReference>
<keyword evidence="4" id="KW-0808">Transferase</keyword>
<evidence type="ECO:0000256" key="1">
    <source>
        <dbReference type="ARBA" id="ARBA00034120"/>
    </source>
</evidence>
<dbReference type="InterPro" id="IPR000477">
    <property type="entry name" value="RT_dom"/>
</dbReference>
<name>A0A8J7U7S0_9BACT</name>
<comment type="similarity">
    <text evidence="1">Belongs to the bacterial reverse transcriptase family.</text>
</comment>
<dbReference type="InterPro" id="IPR043502">
    <property type="entry name" value="DNA/RNA_pol_sf"/>
</dbReference>
<dbReference type="InterPro" id="IPR030931">
    <property type="entry name" value="Group_II_RT_mat"/>
</dbReference>
<organism evidence="4 5">
    <name type="scientific">Acanthopleuribacter pedis</name>
    <dbReference type="NCBI Taxonomy" id="442870"/>
    <lineage>
        <taxon>Bacteria</taxon>
        <taxon>Pseudomonadati</taxon>
        <taxon>Acidobacteriota</taxon>
        <taxon>Holophagae</taxon>
        <taxon>Acanthopleuribacterales</taxon>
        <taxon>Acanthopleuribacteraceae</taxon>
        <taxon>Acanthopleuribacter</taxon>
    </lineage>
</organism>
<evidence type="ECO:0000313" key="4">
    <source>
        <dbReference type="EMBL" id="MBO1322828.1"/>
    </source>
</evidence>
<feature type="region of interest" description="Disordered" evidence="2">
    <location>
        <begin position="1"/>
        <end position="36"/>
    </location>
</feature>
<feature type="domain" description="Reverse transcriptase" evidence="3">
    <location>
        <begin position="90"/>
        <end position="318"/>
    </location>
</feature>
<gene>
    <name evidence="4" type="primary">ltrA</name>
    <name evidence="4" type="ORF">J3U88_30465</name>
</gene>
<evidence type="ECO:0000313" key="5">
    <source>
        <dbReference type="Proteomes" id="UP000664417"/>
    </source>
</evidence>
<dbReference type="Pfam" id="PF00078">
    <property type="entry name" value="RVT_1"/>
    <property type="match status" value="1"/>
</dbReference>
<evidence type="ECO:0000259" key="3">
    <source>
        <dbReference type="PROSITE" id="PS50878"/>
    </source>
</evidence>
<dbReference type="InterPro" id="IPR051083">
    <property type="entry name" value="GrpII_Intron_Splice-Mob/Def"/>
</dbReference>
<dbReference type="SUPFAM" id="SSF56672">
    <property type="entry name" value="DNA/RNA polymerases"/>
    <property type="match status" value="1"/>
</dbReference>
<dbReference type="CDD" id="cd01651">
    <property type="entry name" value="RT_G2_intron"/>
    <property type="match status" value="1"/>
</dbReference>
<dbReference type="Proteomes" id="UP000664417">
    <property type="component" value="Unassembled WGS sequence"/>
</dbReference>
<comment type="caution">
    <text evidence="4">The sequence shown here is derived from an EMBL/GenBank/DDBJ whole genome shotgun (WGS) entry which is preliminary data.</text>
</comment>
<dbReference type="EMBL" id="JAFREP010000044">
    <property type="protein sequence ID" value="MBO1322828.1"/>
    <property type="molecule type" value="Genomic_DNA"/>
</dbReference>
<sequence>MSDPRSRLLGSSTKSRLAQGRRFHHRCGPDHRDPVLSPITIGPGGVVATTDVVPTIAIRFFPFVLKGRTHRHAGPTIDLNVRRRRTTTRCPVGTNYDSEGSGPLRSVFIPKSNGKLRRLGIPTMKDRATQALYAMALLPVAEATADPHSYGFRPKRGVADAIAQCHINLSQKNRATWVLEGDIKACFDKIDHQWLLDQIPMDHKVLSQWLKAGYLEKGTLFPTEAGTPQGGIISPILANMALDEIQEMLASTVPKGSKVNFVRYADDFICTGINEEILQRTVKPAIETFLRERGLMRSQEKTKITHIEEGFDFLGYNLKKFGEKMLIKPATGKIKHHRLKLKTICRQLRFRKTFQVIAALNRVQRGWGNFYRNCCASKVFSQINHDLFQMVKRELKRRHSKKSGKWIRRTYFKTIGNDHWILAGKERREDQERTHYLFQLGRLPIRRHVKFLMAAHPFDPTFNKYIRKRKAMNMANRLKESHLKGRTLTKWTRSKNTAGSL</sequence>
<dbReference type="PANTHER" id="PTHR34047:SF8">
    <property type="entry name" value="PROTEIN YKFC"/>
    <property type="match status" value="1"/>
</dbReference>
<dbReference type="InterPro" id="IPR013597">
    <property type="entry name" value="Mat_intron_G2"/>
</dbReference>
<accession>A0A8J7U7S0</accession>
<protein>
    <submittedName>
        <fullName evidence="4">Group II intron reverse transcriptase/maturase</fullName>
        <ecNumber evidence="4">2.7.7.49</ecNumber>
    </submittedName>
</protein>
<dbReference type="AlphaFoldDB" id="A0A8J7U7S0"/>
<reference evidence="4" key="1">
    <citation type="submission" date="2021-03" db="EMBL/GenBank/DDBJ databases">
        <authorList>
            <person name="Wang G."/>
        </authorList>
    </citation>
    <scope>NUCLEOTIDE SEQUENCE</scope>
    <source>
        <strain evidence="4">KCTC 12899</strain>
    </source>
</reference>
<evidence type="ECO:0000256" key="2">
    <source>
        <dbReference type="SAM" id="MobiDB-lite"/>
    </source>
</evidence>
<dbReference type="PROSITE" id="PS50878">
    <property type="entry name" value="RT_POL"/>
    <property type="match status" value="1"/>
</dbReference>
<dbReference type="RefSeq" id="WP_207862800.1">
    <property type="nucleotide sequence ID" value="NZ_JAFREP010000044.1"/>
</dbReference>
<dbReference type="GO" id="GO:0003964">
    <property type="term" value="F:RNA-directed DNA polymerase activity"/>
    <property type="evidence" value="ECO:0007669"/>
    <property type="project" value="UniProtKB-KW"/>
</dbReference>
<dbReference type="NCBIfam" id="TIGR04416">
    <property type="entry name" value="group_II_RT_mat"/>
    <property type="match status" value="1"/>
</dbReference>
<keyword evidence="4" id="KW-0548">Nucleotidyltransferase</keyword>
<proteinExistence type="inferred from homology"/>
<dbReference type="EC" id="2.7.7.49" evidence="4"/>